<dbReference type="EMBL" id="CP012747">
    <property type="protein sequence ID" value="ALL68984.1"/>
    <property type="molecule type" value="Genomic_DNA"/>
</dbReference>
<accession>A0A0P0RJW5</accession>
<dbReference type="Proteomes" id="UP000019146">
    <property type="component" value="Chromosome 2"/>
</dbReference>
<proteinExistence type="predicted"/>
<name>A0A0P0RJW5_9BURK</name>
<dbReference type="AlphaFoldDB" id="A0A0P0RJW5"/>
<organism evidence="1 2">
    <name type="scientific">Paraburkholderia caribensis MBA4</name>
    <dbReference type="NCBI Taxonomy" id="1323664"/>
    <lineage>
        <taxon>Bacteria</taxon>
        <taxon>Pseudomonadati</taxon>
        <taxon>Pseudomonadota</taxon>
        <taxon>Betaproteobacteria</taxon>
        <taxon>Burkholderiales</taxon>
        <taxon>Burkholderiaceae</taxon>
        <taxon>Paraburkholderia</taxon>
    </lineage>
</organism>
<protein>
    <submittedName>
        <fullName evidence="1">Uncharacterized protein</fullName>
    </submittedName>
</protein>
<sequence>MKSVRNVRTSGQAFVTLRKGVTIAQALGFANFVDGGVWRA</sequence>
<reference evidence="1 2" key="1">
    <citation type="journal article" date="2014" name="Genome Announc.">
        <title>Draft Genome Sequence of the Haloacid-Degrading Burkholderia caribensis Strain MBA4.</title>
        <authorList>
            <person name="Pan Y."/>
            <person name="Kong K.F."/>
            <person name="Tsang J.S."/>
        </authorList>
    </citation>
    <scope>NUCLEOTIDE SEQUENCE [LARGE SCALE GENOMIC DNA]</scope>
    <source>
        <strain evidence="1 2">MBA4</strain>
    </source>
</reference>
<gene>
    <name evidence="1" type="ORF">K788_0000017</name>
</gene>
<evidence type="ECO:0000313" key="2">
    <source>
        <dbReference type="Proteomes" id="UP000019146"/>
    </source>
</evidence>
<evidence type="ECO:0000313" key="1">
    <source>
        <dbReference type="EMBL" id="ALL68984.1"/>
    </source>
</evidence>
<dbReference type="KEGG" id="bcai:K788_0000017"/>